<dbReference type="GO" id="GO:0051959">
    <property type="term" value="F:dynein light intermediate chain binding"/>
    <property type="evidence" value="ECO:0007669"/>
    <property type="project" value="InterPro"/>
</dbReference>
<feature type="non-terminal residue" evidence="14">
    <location>
        <position position="1"/>
    </location>
</feature>
<evidence type="ECO:0000256" key="6">
    <source>
        <dbReference type="ARBA" id="ARBA00022840"/>
    </source>
</evidence>
<gene>
    <name evidence="14" type="primary">ODA2</name>
    <name evidence="14" type="ORF">SPIL2461_LOCUS5464</name>
</gene>
<keyword evidence="10" id="KW-0505">Motor protein</keyword>
<dbReference type="AlphaFoldDB" id="A0A812MQG4"/>
<name>A0A812MQG4_SYMPI</name>
<keyword evidence="6" id="KW-0067">ATP-binding</keyword>
<keyword evidence="4" id="KW-0677">Repeat</keyword>
<organism evidence="14 15">
    <name type="scientific">Symbiodinium pilosum</name>
    <name type="common">Dinoflagellate</name>
    <dbReference type="NCBI Taxonomy" id="2952"/>
    <lineage>
        <taxon>Eukaryota</taxon>
        <taxon>Sar</taxon>
        <taxon>Alveolata</taxon>
        <taxon>Dinophyceae</taxon>
        <taxon>Suessiales</taxon>
        <taxon>Symbiodiniaceae</taxon>
        <taxon>Symbiodinium</taxon>
    </lineage>
</organism>
<dbReference type="OrthoDB" id="5593012at2759"/>
<comment type="caution">
    <text evidence="14">The sequence shown here is derived from an EMBL/GenBank/DDBJ whole genome shotgun (WGS) entry which is preliminary data.</text>
</comment>
<keyword evidence="15" id="KW-1185">Reference proteome</keyword>
<dbReference type="Proteomes" id="UP000649617">
    <property type="component" value="Unassembled WGS sequence"/>
</dbReference>
<dbReference type="EMBL" id="CAJNIZ010007746">
    <property type="protein sequence ID" value="CAE7260865.1"/>
    <property type="molecule type" value="Genomic_DNA"/>
</dbReference>
<keyword evidence="2" id="KW-0963">Cytoplasm</keyword>
<dbReference type="GO" id="GO:0005930">
    <property type="term" value="C:axoneme"/>
    <property type="evidence" value="ECO:0007669"/>
    <property type="project" value="UniProtKB-SubCell"/>
</dbReference>
<keyword evidence="11" id="KW-0206">Cytoskeleton</keyword>
<keyword evidence="12" id="KW-0966">Cell projection</keyword>
<dbReference type="InterPro" id="IPR035706">
    <property type="entry name" value="AAA_9"/>
</dbReference>
<evidence type="ECO:0000256" key="4">
    <source>
        <dbReference type="ARBA" id="ARBA00022737"/>
    </source>
</evidence>
<dbReference type="GO" id="GO:0007018">
    <property type="term" value="P:microtubule-based movement"/>
    <property type="evidence" value="ECO:0007669"/>
    <property type="project" value="InterPro"/>
</dbReference>
<evidence type="ECO:0000256" key="7">
    <source>
        <dbReference type="ARBA" id="ARBA00023017"/>
    </source>
</evidence>
<keyword evidence="3" id="KW-0493">Microtubule</keyword>
<evidence type="ECO:0000256" key="3">
    <source>
        <dbReference type="ARBA" id="ARBA00022701"/>
    </source>
</evidence>
<evidence type="ECO:0000256" key="11">
    <source>
        <dbReference type="ARBA" id="ARBA00023212"/>
    </source>
</evidence>
<dbReference type="GO" id="GO:0005874">
    <property type="term" value="C:microtubule"/>
    <property type="evidence" value="ECO:0007669"/>
    <property type="project" value="UniProtKB-KW"/>
</dbReference>
<accession>A0A812MQG4</accession>
<evidence type="ECO:0000256" key="9">
    <source>
        <dbReference type="ARBA" id="ARBA00023069"/>
    </source>
</evidence>
<dbReference type="FunFam" id="3.40.50.300:FF:000049">
    <property type="entry name" value="Dynein, axonemal, heavy chain 5"/>
    <property type="match status" value="1"/>
</dbReference>
<protein>
    <submittedName>
        <fullName evidence="14">ODA2 protein</fullName>
    </submittedName>
</protein>
<evidence type="ECO:0000256" key="5">
    <source>
        <dbReference type="ARBA" id="ARBA00022741"/>
    </source>
</evidence>
<dbReference type="Pfam" id="PF12781">
    <property type="entry name" value="AAA_9"/>
    <property type="match status" value="1"/>
</dbReference>
<dbReference type="GO" id="GO:0045505">
    <property type="term" value="F:dynein intermediate chain binding"/>
    <property type="evidence" value="ECO:0007669"/>
    <property type="project" value="InterPro"/>
</dbReference>
<dbReference type="InterPro" id="IPR026983">
    <property type="entry name" value="DHC"/>
</dbReference>
<feature type="non-terminal residue" evidence="14">
    <location>
        <position position="207"/>
    </location>
</feature>
<evidence type="ECO:0000313" key="14">
    <source>
        <dbReference type="EMBL" id="CAE7260865.1"/>
    </source>
</evidence>
<dbReference type="PANTHER" id="PTHR22878:SF63">
    <property type="entry name" value="DYNEIN AXONEMAL HEAVY CHAIN 10"/>
    <property type="match status" value="1"/>
</dbReference>
<evidence type="ECO:0000259" key="13">
    <source>
        <dbReference type="Pfam" id="PF12781"/>
    </source>
</evidence>
<dbReference type="InterPro" id="IPR027417">
    <property type="entry name" value="P-loop_NTPase"/>
</dbReference>
<dbReference type="PANTHER" id="PTHR22878">
    <property type="entry name" value="DYNEIN HEAVY CHAIN 6, AXONEMAL-LIKE-RELATED"/>
    <property type="match status" value="1"/>
</dbReference>
<reference evidence="14" key="1">
    <citation type="submission" date="2021-02" db="EMBL/GenBank/DDBJ databases">
        <authorList>
            <person name="Dougan E. K."/>
            <person name="Rhodes N."/>
            <person name="Thang M."/>
            <person name="Chan C."/>
        </authorList>
    </citation>
    <scope>NUCLEOTIDE SEQUENCE</scope>
</reference>
<evidence type="ECO:0000313" key="15">
    <source>
        <dbReference type="Proteomes" id="UP000649617"/>
    </source>
</evidence>
<comment type="subcellular location">
    <subcellularLocation>
        <location evidence="1">Cytoplasm</location>
        <location evidence="1">Cytoskeleton</location>
        <location evidence="1">Cilium axoneme</location>
    </subcellularLocation>
</comment>
<keyword evidence="9" id="KW-0969">Cilium</keyword>
<evidence type="ECO:0000256" key="1">
    <source>
        <dbReference type="ARBA" id="ARBA00004430"/>
    </source>
</evidence>
<dbReference type="Gene3D" id="3.40.50.300">
    <property type="entry name" value="P-loop containing nucleotide triphosphate hydrolases"/>
    <property type="match status" value="1"/>
</dbReference>
<dbReference type="GO" id="GO:0030286">
    <property type="term" value="C:dynein complex"/>
    <property type="evidence" value="ECO:0007669"/>
    <property type="project" value="UniProtKB-KW"/>
</dbReference>
<evidence type="ECO:0000256" key="2">
    <source>
        <dbReference type="ARBA" id="ARBA00022490"/>
    </source>
</evidence>
<feature type="domain" description="Dynein heavy chain ATP-binding dynein motor region" evidence="13">
    <location>
        <begin position="28"/>
        <end position="203"/>
    </location>
</feature>
<sequence length="207" mass="23290">ADTQKRQVPAHEKVEVVSFLVDQGTIGEWALEGLPSDELSIQNAIMVTRSSRYALMVDPQGQANRWIKSREKARISENPTMCITTLAAKNLKDQIEFTMGEGLCLIIENVENEVDPMLDPVLDKQIIKKGKNLYINVSDQNMDYKENFTLYFTSRLPNPHFSPELSAKATVIDFTVTLKGLEQQLLGKLIGMEMKSLEDTLAALEED</sequence>
<keyword evidence="7" id="KW-0243">Dynein</keyword>
<keyword evidence="8" id="KW-0175">Coiled coil</keyword>
<evidence type="ECO:0000256" key="12">
    <source>
        <dbReference type="ARBA" id="ARBA00023273"/>
    </source>
</evidence>
<evidence type="ECO:0000256" key="10">
    <source>
        <dbReference type="ARBA" id="ARBA00023175"/>
    </source>
</evidence>
<evidence type="ECO:0000256" key="8">
    <source>
        <dbReference type="ARBA" id="ARBA00023054"/>
    </source>
</evidence>
<keyword evidence="5" id="KW-0547">Nucleotide-binding</keyword>
<proteinExistence type="predicted"/>
<dbReference type="GO" id="GO:0005524">
    <property type="term" value="F:ATP binding"/>
    <property type="evidence" value="ECO:0007669"/>
    <property type="project" value="UniProtKB-KW"/>
</dbReference>